<evidence type="ECO:0008006" key="4">
    <source>
        <dbReference type="Google" id="ProtNLM"/>
    </source>
</evidence>
<accession>A0A4R0MWH4</accession>
<name>A0A4R0MWH4_9SPHI</name>
<sequence>MKKLTLPSLLVLIIFISSCSTPSYFVPAATGNDVSYLPKPMGSDSIKVKNYISASLAGLDLPYGSGSIDMGFLNFSRGHTFKNINIAYGAYGFAGETSYDSEYNKQNAITELDGKSVFGGGLRTSIGYYDNAGNAEFRILSWENALSFENGSYSTFRKKMKGLNDPNVISSTKTTLYTTGIASEITWHTKSNYNNQFAIRLFYGFTPGLNKSLQNSSTMYTANGGSFSSSFYFKLKKLYGIIDIGASKGGTGKLSLGYSF</sequence>
<dbReference type="OrthoDB" id="792799at2"/>
<organism evidence="2 3">
    <name type="scientific">Pedobacter frigiditerrae</name>
    <dbReference type="NCBI Taxonomy" id="2530452"/>
    <lineage>
        <taxon>Bacteria</taxon>
        <taxon>Pseudomonadati</taxon>
        <taxon>Bacteroidota</taxon>
        <taxon>Sphingobacteriia</taxon>
        <taxon>Sphingobacteriales</taxon>
        <taxon>Sphingobacteriaceae</taxon>
        <taxon>Pedobacter</taxon>
    </lineage>
</organism>
<feature type="signal peptide" evidence="1">
    <location>
        <begin position="1"/>
        <end position="25"/>
    </location>
</feature>
<keyword evidence="3" id="KW-1185">Reference proteome</keyword>
<feature type="chain" id="PRO_5020469621" description="Lipoprotein" evidence="1">
    <location>
        <begin position="26"/>
        <end position="260"/>
    </location>
</feature>
<evidence type="ECO:0000313" key="2">
    <source>
        <dbReference type="EMBL" id="TCC91601.1"/>
    </source>
</evidence>
<dbReference type="AlphaFoldDB" id="A0A4R0MWH4"/>
<proteinExistence type="predicted"/>
<reference evidence="2 3" key="1">
    <citation type="submission" date="2019-02" db="EMBL/GenBank/DDBJ databases">
        <title>Pedobacter sp. RP-1-13 sp. nov., isolated from Arctic soil.</title>
        <authorList>
            <person name="Dahal R.H."/>
        </authorList>
    </citation>
    <scope>NUCLEOTIDE SEQUENCE [LARGE SCALE GENOMIC DNA]</scope>
    <source>
        <strain evidence="2 3">RP-1-13</strain>
    </source>
</reference>
<evidence type="ECO:0000313" key="3">
    <source>
        <dbReference type="Proteomes" id="UP000292884"/>
    </source>
</evidence>
<dbReference type="EMBL" id="SJSK01000002">
    <property type="protein sequence ID" value="TCC91601.1"/>
    <property type="molecule type" value="Genomic_DNA"/>
</dbReference>
<keyword evidence="1" id="KW-0732">Signal</keyword>
<comment type="caution">
    <text evidence="2">The sequence shown here is derived from an EMBL/GenBank/DDBJ whole genome shotgun (WGS) entry which is preliminary data.</text>
</comment>
<evidence type="ECO:0000256" key="1">
    <source>
        <dbReference type="SAM" id="SignalP"/>
    </source>
</evidence>
<dbReference type="PROSITE" id="PS51257">
    <property type="entry name" value="PROKAR_LIPOPROTEIN"/>
    <property type="match status" value="1"/>
</dbReference>
<protein>
    <recommendedName>
        <fullName evidence="4">Lipoprotein</fullName>
    </recommendedName>
</protein>
<dbReference type="RefSeq" id="WP_131552539.1">
    <property type="nucleotide sequence ID" value="NZ_SJSK01000002.1"/>
</dbReference>
<gene>
    <name evidence="2" type="ORF">EZ428_07495</name>
</gene>
<dbReference type="Proteomes" id="UP000292884">
    <property type="component" value="Unassembled WGS sequence"/>
</dbReference>